<sequence>MANKIVKYQLDNGTIPTWIEDGGYYPDSNEVMIGATVDGSSETGLGELASEADVKTYLDTYTSSWTEEDPDSNDPSATVPFDQTAAATYIWSKKIG</sequence>
<evidence type="ECO:0000313" key="2">
    <source>
        <dbReference type="Proteomes" id="UP000188605"/>
    </source>
</evidence>
<reference evidence="1" key="1">
    <citation type="submission" date="2016-08" db="EMBL/GenBank/DDBJ databases">
        <authorList>
            <person name="Ngugi D.K."/>
            <person name="Miyake S."/>
            <person name="Stingl U."/>
        </authorList>
    </citation>
    <scope>NUCLEOTIDE SEQUENCE</scope>
    <source>
        <strain evidence="1">SCG-B11WGA-EpuloA1</strain>
    </source>
</reference>
<accession>A0ACC8X886</accession>
<name>A0ACC8X886_9FIRM</name>
<organism evidence="1 2">
    <name type="scientific">Candidatus Epulonipiscium fishelsonii</name>
    <dbReference type="NCBI Taxonomy" id="77094"/>
    <lineage>
        <taxon>Bacteria</taxon>
        <taxon>Bacillati</taxon>
        <taxon>Bacillota</taxon>
        <taxon>Clostridia</taxon>
        <taxon>Lachnospirales</taxon>
        <taxon>Lachnospiraceae</taxon>
        <taxon>Candidatus Epulonipiscium</taxon>
    </lineage>
</organism>
<protein>
    <submittedName>
        <fullName evidence="1">Uncharacterized protein</fullName>
    </submittedName>
</protein>
<dbReference type="EMBL" id="LJDB01000095">
    <property type="protein sequence ID" value="ONI38160.1"/>
    <property type="molecule type" value="Genomic_DNA"/>
</dbReference>
<keyword evidence="2" id="KW-1185">Reference proteome</keyword>
<comment type="caution">
    <text evidence="1">The sequence shown here is derived from an EMBL/GenBank/DDBJ whole genome shotgun (WGS) entry which is preliminary data.</text>
</comment>
<dbReference type="Proteomes" id="UP000188605">
    <property type="component" value="Unassembled WGS sequence"/>
</dbReference>
<gene>
    <name evidence="1" type="ORF">AN396_11350</name>
</gene>
<evidence type="ECO:0000313" key="1">
    <source>
        <dbReference type="EMBL" id="ONI38160.1"/>
    </source>
</evidence>
<proteinExistence type="predicted"/>